<protein>
    <recommendedName>
        <fullName evidence="3">Lipoprotein</fullName>
    </recommendedName>
</protein>
<keyword evidence="2" id="KW-1185">Reference proteome</keyword>
<dbReference type="Proteomes" id="UP000078447">
    <property type="component" value="Unassembled WGS sequence"/>
</dbReference>
<reference evidence="1 2" key="1">
    <citation type="submission" date="2016-03" db="EMBL/GenBank/DDBJ databases">
        <authorList>
            <person name="Cho S.-Y."/>
            <person name="Lim S."/>
            <person name="Kim H."/>
            <person name="Soh E.H."/>
            <person name="Moon J.S."/>
        </authorList>
    </citation>
    <scope>NUCLEOTIDE SEQUENCE [LARGE SCALE GENOMIC DNA]</scope>
    <source>
        <strain evidence="1 2">KCTC 3810</strain>
    </source>
</reference>
<evidence type="ECO:0000313" key="1">
    <source>
        <dbReference type="EMBL" id="OAN12855.1"/>
    </source>
</evidence>
<proteinExistence type="predicted"/>
<evidence type="ECO:0000313" key="2">
    <source>
        <dbReference type="Proteomes" id="UP000078447"/>
    </source>
</evidence>
<evidence type="ECO:0008006" key="3">
    <source>
        <dbReference type="Google" id="ProtNLM"/>
    </source>
</evidence>
<comment type="caution">
    <text evidence="1">The sequence shown here is derived from an EMBL/GenBank/DDBJ whole genome shotgun (WGS) entry which is preliminary data.</text>
</comment>
<name>A0ABX2V8G1_9BACL</name>
<organism evidence="1 2">
    <name type="scientific">Exiguobacterium undae</name>
    <dbReference type="NCBI Taxonomy" id="169177"/>
    <lineage>
        <taxon>Bacteria</taxon>
        <taxon>Bacillati</taxon>
        <taxon>Bacillota</taxon>
        <taxon>Bacilli</taxon>
        <taxon>Bacillales</taxon>
        <taxon>Bacillales Family XII. Incertae Sedis</taxon>
        <taxon>Exiguobacterium</taxon>
    </lineage>
</organism>
<dbReference type="EMBL" id="LVVL01000012">
    <property type="protein sequence ID" value="OAN12855.1"/>
    <property type="molecule type" value="Genomic_DNA"/>
</dbReference>
<accession>A0ABX2V8G1</accession>
<sequence>MYGKDIHLMKYVVIFLSTLYLAGCGLTFPHPASLLEHPALPEWEKSLKTRIDADLPAQAEIVAPRNQSFSKLYELIDLDRDGQEEAVTFYRINQDGTFQIHLLVHERMKKKWVLRVSQPIAAGRSIDQLHVLANPSKTLNQLVIGITSLEKNTVYVLQDLLKSSMRVTEVDTYDRLTIADLNQDKRQDMLLLKTGQPTELVYYEEALTPSVRQVISLPMREGDLFADHDLFEIDIINAAKEKGLLVSFTRDAAMHLMLVQLDQAKLNQVNFDQITEIIEPMYTFPKDVDQDGVVEFAHQYTPEGSVGRTAEDKPRITAYYAWNGANVQPFLESGFELREEQYIDLEYNFVMRFPANWATRETIEKKDNRVRFINRETGMIDFELEIIPKNQYIASQQKKKIKEGIDYVYVIDANQSYDEYAANVALVE</sequence>
<gene>
    <name evidence="1" type="ORF">A3783_11080</name>
</gene>